<dbReference type="GO" id="GO:0005524">
    <property type="term" value="F:ATP binding"/>
    <property type="evidence" value="ECO:0007669"/>
    <property type="project" value="UniProtKB-UniRule"/>
</dbReference>
<dbReference type="RefSeq" id="WP_033614306.1">
    <property type="nucleotide sequence ID" value="NZ_KK036507.1"/>
</dbReference>
<accession>W6TBZ6</accession>
<evidence type="ECO:0000256" key="7">
    <source>
        <dbReference type="ARBA" id="ARBA00022840"/>
    </source>
</evidence>
<evidence type="ECO:0000256" key="9">
    <source>
        <dbReference type="ARBA" id="ARBA00023204"/>
    </source>
</evidence>
<feature type="domain" description="PD-(D/E)XK endonuclease-like" evidence="11">
    <location>
        <begin position="822"/>
        <end position="1150"/>
    </location>
</feature>
<dbReference type="InterPro" id="IPR038726">
    <property type="entry name" value="PDDEXK_AddAB-type"/>
</dbReference>
<evidence type="ECO:0000313" key="13">
    <source>
        <dbReference type="EMBL" id="ETY73505.1"/>
    </source>
</evidence>
<sequence>MTLQFVIGPAKFDHRSPMVAQLVAKQAQVAAGDEFFYLVPDHIKFDTEVDILKRLAQAKHQDKLSAQSQVQIFSFTRLAWYLMKNEPAYQVPRLSNAGINMLLFRIMREHASELQLFSGEISQTGFIGQLAREIKELQLANLAPEDVTQLAMNAQAGDLKAKLHDLAIVYADFVAATAETYLKPADVLAQLNRYLQQQDLHHMHIYFELSGSAQLDAQEQGILTTMLERGANVTISLILDREYQEQLPEQGTLFYQTGRLYFRLYQYAQIRKVAVLPTIKAENLRVTAGLAALDDFWRGQTLREKPEYNANIHYFQTDTRQTEVAQVARQIRQLIAASHGQLHYRDFLVLTRHLNNYETMLAPIMHGMDIPYFVDLKRSMADHPLVELISALFELGDKKYQYQDVMRVLKTELLLPTIEVAGKKVPMPAQDYRQAVDLTENFILKTGYSGNRWTQRTDWQYFQLNQGDAGVETEKSQAVSDQINLIHHFVGNVFPPFYRQLAAAQDGRQAAKILYNFLVGHGVDKQLMAWRDQALAEQRVEAAAEPEQTWQTFCDMLDEYVTILGNAPFEPDDFLALLQAGFEGASYSQIPSTLDQVLVSESEMVQTQNRKVVFLMGATDLVMPDRIMDNNLLSDVDKESLKPALDELDGEHYLSDSAVIQLGDERFLSYLSFLNAKQDLYLSVPLKDDQGGNVSWSNYVKQIASYFSPQPKDMPTVPASVYLSTPDATQGNFWPYVGTKRRTISHIIQAYREILTTNTDRNRVGEPIKPASVWVWLRRQLVNDAQFGDLAQQLLAGLSYRNVPVPLTQKSVDDLYHQDIYTSISKLEEFYRNRYAYFLKYGLKLRERDVFELSPASTGEFFHAVLDQLVKAVRDDQLALRDLNDAQLDKYLSVVTIAVLDQPQFEILSSSNRMSYVRQQLINTVRQIAFAIRNQSKLSAAKPTQTELLFGNVNHEAGLKALDFQVDANHAVHVRGKIDRLDQIQVADQAYLGIVDYKSSVHKFDFEQAYYGLAMQMLTYLDAVLANENDIMGEQSDKVKLAGALYMHIQNPTLKPKDLSAGFEDALLKANRYQGILLNDPELLSQLDSDARENYGSSKVYPFRHNKTGDVYKSSSLVTEDDLDALIAHNETLIVKAAEAIFAGALDINPVRFDDKTTALQYSPYLSIMQFDAMLPENNYHDLVSLSPKDVIDRISAEQGGPAHA</sequence>
<evidence type="ECO:0000256" key="8">
    <source>
        <dbReference type="ARBA" id="ARBA00023125"/>
    </source>
</evidence>
<comment type="miscellaneous">
    <text evidence="10">Despite having helicase-like domains, this subunit does not have helicase activity.</text>
</comment>
<dbReference type="EC" id="3.1.-.-" evidence="10"/>
<dbReference type="SUPFAM" id="SSF52540">
    <property type="entry name" value="P-loop containing nucleoside triphosphate hydrolases"/>
    <property type="match status" value="1"/>
</dbReference>
<keyword evidence="7 10" id="KW-0067">ATP-binding</keyword>
<dbReference type="GO" id="GO:0016817">
    <property type="term" value="F:hydrolase activity, acting on acid anhydrides"/>
    <property type="evidence" value="ECO:0007669"/>
    <property type="project" value="InterPro"/>
</dbReference>
<keyword evidence="2 10" id="KW-0547">Nucleotide-binding</keyword>
<feature type="domain" description="ATP-dependent helicase/deoxyribonuclease subunit B N-terminal" evidence="12">
    <location>
        <begin position="5"/>
        <end position="284"/>
    </location>
</feature>
<dbReference type="HOGENOM" id="CLU_007838_0_0_9"/>
<keyword evidence="1 10" id="KW-0540">Nuclease</keyword>
<dbReference type="InterPro" id="IPR027417">
    <property type="entry name" value="P-loop_NTPase"/>
</dbReference>
<comment type="function">
    <text evidence="10">The heterodimer acts as both an ATP-dependent DNA helicase and an ATP-dependent, dual-direction single-stranded exonuclease. Recognizes the chi site generating a DNA molecule suitable for the initiation of homologous recombination. This subunit has 5' -&gt; 3' nuclease activity but not helicase activity.</text>
</comment>
<keyword evidence="3 10" id="KW-0227">DNA damage</keyword>
<dbReference type="PANTHER" id="PTHR30591:SF1">
    <property type="entry name" value="RECBCD ENZYME SUBUNIT RECC"/>
    <property type="match status" value="1"/>
</dbReference>
<comment type="cofactor">
    <cofactor evidence="10">
        <name>Mg(2+)</name>
        <dbReference type="ChEBI" id="CHEBI:18420"/>
    </cofactor>
</comment>
<dbReference type="GO" id="GO:0004386">
    <property type="term" value="F:helicase activity"/>
    <property type="evidence" value="ECO:0007669"/>
    <property type="project" value="UniProtKB-KW"/>
</dbReference>
<comment type="similarity">
    <text evidence="10">Belongs to the helicase family. AddB/RexB type 2 subfamily.</text>
</comment>
<evidence type="ECO:0000256" key="6">
    <source>
        <dbReference type="ARBA" id="ARBA00022839"/>
    </source>
</evidence>
<evidence type="ECO:0000256" key="2">
    <source>
        <dbReference type="ARBA" id="ARBA00022741"/>
    </source>
</evidence>
<keyword evidence="5 10" id="KW-0347">Helicase</keyword>
<comment type="subunit">
    <text evidence="10">Heterodimer of AddA and RexB.</text>
</comment>
<keyword evidence="8 10" id="KW-0238">DNA-binding</keyword>
<evidence type="ECO:0000259" key="11">
    <source>
        <dbReference type="Pfam" id="PF12705"/>
    </source>
</evidence>
<comment type="caution">
    <text evidence="13">The sequence shown here is derived from an EMBL/GenBank/DDBJ whole genome shotgun (WGS) entry which is preliminary data.</text>
</comment>
<dbReference type="STRING" id="1400520.LFAB_11905"/>
<proteinExistence type="inferred from homology"/>
<dbReference type="Proteomes" id="UP000019247">
    <property type="component" value="Unassembled WGS sequence"/>
</dbReference>
<evidence type="ECO:0000256" key="1">
    <source>
        <dbReference type="ARBA" id="ARBA00022722"/>
    </source>
</evidence>
<evidence type="ECO:0000256" key="4">
    <source>
        <dbReference type="ARBA" id="ARBA00022801"/>
    </source>
</evidence>
<evidence type="ECO:0000256" key="10">
    <source>
        <dbReference type="HAMAP-Rule" id="MF_01453"/>
    </source>
</evidence>
<dbReference type="eggNOG" id="COG3857">
    <property type="taxonomic scope" value="Bacteria"/>
</dbReference>
<keyword evidence="9 10" id="KW-0234">DNA repair</keyword>
<evidence type="ECO:0000259" key="12">
    <source>
        <dbReference type="Pfam" id="PF21445"/>
    </source>
</evidence>
<dbReference type="InterPro" id="IPR014141">
    <property type="entry name" value="DNA_helicase_suRexB"/>
</dbReference>
<dbReference type="Pfam" id="PF12705">
    <property type="entry name" value="PDDEXK_1"/>
    <property type="match status" value="1"/>
</dbReference>
<dbReference type="HAMAP" id="MF_01453">
    <property type="entry name" value="AddB_type2"/>
    <property type="match status" value="1"/>
</dbReference>
<dbReference type="EMBL" id="AWWK01000056">
    <property type="protein sequence ID" value="ETY73505.1"/>
    <property type="molecule type" value="Genomic_DNA"/>
</dbReference>
<dbReference type="GO" id="GO:0000724">
    <property type="term" value="P:double-strand break repair via homologous recombination"/>
    <property type="evidence" value="ECO:0007669"/>
    <property type="project" value="UniProtKB-UniRule"/>
</dbReference>
<keyword evidence="4 10" id="KW-0378">Hydrolase</keyword>
<dbReference type="GO" id="GO:0003690">
    <property type="term" value="F:double-stranded DNA binding"/>
    <property type="evidence" value="ECO:0007669"/>
    <property type="project" value="UniProtKB-UniRule"/>
</dbReference>
<protein>
    <recommendedName>
        <fullName evidence="10">ATP-dependent helicase/deoxyribonuclease subunit B</fullName>
        <ecNumber evidence="10">3.1.-.-</ecNumber>
    </recommendedName>
    <alternativeName>
        <fullName evidence="10">ATP-dependent helicase/nuclease subunit RexB</fullName>
    </alternativeName>
</protein>
<evidence type="ECO:0000256" key="5">
    <source>
        <dbReference type="ARBA" id="ARBA00022806"/>
    </source>
</evidence>
<name>W6TBZ6_9LACO</name>
<dbReference type="OrthoDB" id="9758506at2"/>
<dbReference type="PATRIC" id="fig|1400520.3.peg.2324"/>
<comment type="caution">
    <text evidence="10">Lacks conserved residue(s) required for the propagation of feature annotation.</text>
</comment>
<dbReference type="PANTHER" id="PTHR30591">
    <property type="entry name" value="RECBCD ENZYME SUBUNIT RECC"/>
    <property type="match status" value="1"/>
</dbReference>
<gene>
    <name evidence="10" type="primary">rexB</name>
    <name evidence="13" type="ORF">LFAB_11905</name>
</gene>
<evidence type="ECO:0000313" key="14">
    <source>
        <dbReference type="Proteomes" id="UP000019247"/>
    </source>
</evidence>
<dbReference type="AlphaFoldDB" id="W6TBZ6"/>
<dbReference type="Gene3D" id="3.40.50.300">
    <property type="entry name" value="P-loop containing nucleotide triphosphate hydrolases"/>
    <property type="match status" value="4"/>
</dbReference>
<keyword evidence="6 10" id="KW-0269">Exonuclease</keyword>
<dbReference type="GO" id="GO:0008409">
    <property type="term" value="F:5'-3' exonuclease activity"/>
    <property type="evidence" value="ECO:0007669"/>
    <property type="project" value="UniProtKB-UniRule"/>
</dbReference>
<reference evidence="13 14" key="1">
    <citation type="journal article" date="2014" name="Genome Announc.">
        <title>Genome Sequence of Lactobacillus fabifermentans Strain T30PCM01, Isolated from Fermenting Grape Marc.</title>
        <authorList>
            <person name="Treu L."/>
            <person name="Vendramin V."/>
            <person name="Bovo B."/>
            <person name="Giacomini A."/>
            <person name="Corich V."/>
            <person name="Campanaro S."/>
        </authorList>
    </citation>
    <scope>NUCLEOTIDE SEQUENCE [LARGE SCALE GENOMIC DNA]</scope>
    <source>
        <strain evidence="13 14">T30PCM01</strain>
    </source>
</reference>
<organism evidence="13 14">
    <name type="scientific">Lactiplantibacillus fabifermentans T30PCM01</name>
    <dbReference type="NCBI Taxonomy" id="1400520"/>
    <lineage>
        <taxon>Bacteria</taxon>
        <taxon>Bacillati</taxon>
        <taxon>Bacillota</taxon>
        <taxon>Bacilli</taxon>
        <taxon>Lactobacillales</taxon>
        <taxon>Lactobacillaceae</taxon>
        <taxon>Lactiplantibacillus</taxon>
    </lineage>
</organism>
<dbReference type="Pfam" id="PF21445">
    <property type="entry name" value="ADDB_N"/>
    <property type="match status" value="1"/>
</dbReference>
<evidence type="ECO:0000256" key="3">
    <source>
        <dbReference type="ARBA" id="ARBA00022763"/>
    </source>
</evidence>
<dbReference type="InterPro" id="IPR049035">
    <property type="entry name" value="ADDB_N"/>
</dbReference>